<feature type="domain" description="TonB-dependent receptor-like beta-barrel" evidence="10">
    <location>
        <begin position="567"/>
        <end position="911"/>
    </location>
</feature>
<dbReference type="SUPFAM" id="SSF56935">
    <property type="entry name" value="Porins"/>
    <property type="match status" value="1"/>
</dbReference>
<dbReference type="InterPro" id="IPR000531">
    <property type="entry name" value="Beta-barrel_TonB"/>
</dbReference>
<evidence type="ECO:0000256" key="9">
    <source>
        <dbReference type="RuleBase" id="RU003357"/>
    </source>
</evidence>
<dbReference type="Gene3D" id="2.40.170.20">
    <property type="entry name" value="TonB-dependent receptor, beta-barrel domain"/>
    <property type="match status" value="1"/>
</dbReference>
<dbReference type="RefSeq" id="WP_118303224.1">
    <property type="nucleotide sequence ID" value="NZ_BMPA01000004.1"/>
</dbReference>
<comment type="subcellular location">
    <subcellularLocation>
        <location evidence="1 8">Cell outer membrane</location>
        <topology evidence="1 8">Multi-pass membrane protein</topology>
    </subcellularLocation>
</comment>
<dbReference type="GeneID" id="86892414"/>
<dbReference type="EMBL" id="JAATLI010000004">
    <property type="protein sequence ID" value="NJC17576.1"/>
    <property type="molecule type" value="Genomic_DNA"/>
</dbReference>
<dbReference type="Proteomes" id="UP001302374">
    <property type="component" value="Chromosome"/>
</dbReference>
<dbReference type="InterPro" id="IPR008969">
    <property type="entry name" value="CarboxyPept-like_regulatory"/>
</dbReference>
<accession>A0A7X6BJ17</accession>
<evidence type="ECO:0000256" key="2">
    <source>
        <dbReference type="ARBA" id="ARBA00022448"/>
    </source>
</evidence>
<evidence type="ECO:0000313" key="12">
    <source>
        <dbReference type="EMBL" id="NJC17576.1"/>
    </source>
</evidence>
<keyword evidence="5 9" id="KW-0798">TonB box</keyword>
<evidence type="ECO:0000259" key="11">
    <source>
        <dbReference type="Pfam" id="PF07715"/>
    </source>
</evidence>
<evidence type="ECO:0000256" key="1">
    <source>
        <dbReference type="ARBA" id="ARBA00004571"/>
    </source>
</evidence>
<name>A0A7X6BJ17_9BACT</name>
<reference evidence="13 15" key="1">
    <citation type="submission" date="2019-09" db="EMBL/GenBank/DDBJ databases">
        <title>Butyricimonas paravirosa DSM 105722 (=214-4 = JCM 18677 = CCUG 65563).</title>
        <authorList>
            <person name="Le Roy T."/>
            <person name="Cani P.D."/>
        </authorList>
    </citation>
    <scope>NUCLEOTIDE SEQUENCE [LARGE SCALE GENOMIC DNA]</scope>
    <source>
        <strain evidence="13 15">DSM 105722</strain>
    </source>
</reference>
<evidence type="ECO:0000256" key="7">
    <source>
        <dbReference type="ARBA" id="ARBA00023237"/>
    </source>
</evidence>
<evidence type="ECO:0000313" key="14">
    <source>
        <dbReference type="Proteomes" id="UP000576368"/>
    </source>
</evidence>
<organism evidence="12 14">
    <name type="scientific">Butyricimonas paravirosa</name>
    <dbReference type="NCBI Taxonomy" id="1472417"/>
    <lineage>
        <taxon>Bacteria</taxon>
        <taxon>Pseudomonadati</taxon>
        <taxon>Bacteroidota</taxon>
        <taxon>Bacteroidia</taxon>
        <taxon>Bacteroidales</taxon>
        <taxon>Odoribacteraceae</taxon>
        <taxon>Butyricimonas</taxon>
    </lineage>
</organism>
<feature type="domain" description="TonB-dependent receptor plug" evidence="11">
    <location>
        <begin position="225"/>
        <end position="351"/>
    </location>
</feature>
<evidence type="ECO:0000256" key="3">
    <source>
        <dbReference type="ARBA" id="ARBA00022452"/>
    </source>
</evidence>
<keyword evidence="3 8" id="KW-1134">Transmembrane beta strand</keyword>
<dbReference type="Pfam" id="PF00593">
    <property type="entry name" value="TonB_dep_Rec_b-barrel"/>
    <property type="match status" value="1"/>
</dbReference>
<dbReference type="InterPro" id="IPR039426">
    <property type="entry name" value="TonB-dep_rcpt-like"/>
</dbReference>
<proteinExistence type="inferred from homology"/>
<evidence type="ECO:0000259" key="10">
    <source>
        <dbReference type="Pfam" id="PF00593"/>
    </source>
</evidence>
<evidence type="ECO:0000256" key="4">
    <source>
        <dbReference type="ARBA" id="ARBA00022692"/>
    </source>
</evidence>
<dbReference type="Pfam" id="PF07715">
    <property type="entry name" value="Plug"/>
    <property type="match status" value="1"/>
</dbReference>
<evidence type="ECO:0000256" key="8">
    <source>
        <dbReference type="PROSITE-ProRule" id="PRU01360"/>
    </source>
</evidence>
<dbReference type="InterPro" id="IPR023997">
    <property type="entry name" value="TonB-dep_OMP_SusC/RagA_CS"/>
</dbReference>
<dbReference type="InterPro" id="IPR023996">
    <property type="entry name" value="TonB-dep_OMP_SusC/RagA"/>
</dbReference>
<keyword evidence="15" id="KW-1185">Reference proteome</keyword>
<dbReference type="Proteomes" id="UP000576368">
    <property type="component" value="Unassembled WGS sequence"/>
</dbReference>
<evidence type="ECO:0000256" key="6">
    <source>
        <dbReference type="ARBA" id="ARBA00023136"/>
    </source>
</evidence>
<dbReference type="InterPro" id="IPR036942">
    <property type="entry name" value="Beta-barrel_TonB_sf"/>
</dbReference>
<comment type="similarity">
    <text evidence="8 9">Belongs to the TonB-dependent receptor family.</text>
</comment>
<reference evidence="12 14" key="2">
    <citation type="submission" date="2020-03" db="EMBL/GenBank/DDBJ databases">
        <title>Genomic Encyclopedia of Type Strains, Phase IV (KMG-IV): sequencing the most valuable type-strain genomes for metagenomic binning, comparative biology and taxonomic classification.</title>
        <authorList>
            <person name="Goeker M."/>
        </authorList>
    </citation>
    <scope>NUCLEOTIDE SEQUENCE [LARGE SCALE GENOMIC DNA]</scope>
    <source>
        <strain evidence="12 14">DSM 105722</strain>
    </source>
</reference>
<evidence type="ECO:0000313" key="13">
    <source>
        <dbReference type="EMBL" id="WOF13295.1"/>
    </source>
</evidence>
<keyword evidence="2 8" id="KW-0813">Transport</keyword>
<dbReference type="Pfam" id="PF13715">
    <property type="entry name" value="CarbopepD_reg_2"/>
    <property type="match status" value="1"/>
</dbReference>
<dbReference type="GO" id="GO:0009279">
    <property type="term" value="C:cell outer membrane"/>
    <property type="evidence" value="ECO:0007669"/>
    <property type="project" value="UniProtKB-SubCell"/>
</dbReference>
<keyword evidence="4 8" id="KW-0812">Transmembrane</keyword>
<dbReference type="PROSITE" id="PS52016">
    <property type="entry name" value="TONB_DEPENDENT_REC_3"/>
    <property type="match status" value="1"/>
</dbReference>
<protein>
    <submittedName>
        <fullName evidence="13">SusC/RagA family TonB-linked outer membrane protein</fullName>
    </submittedName>
    <submittedName>
        <fullName evidence="12">TonB-linked SusC/RagA family outer membrane protein</fullName>
    </submittedName>
</protein>
<dbReference type="AlphaFoldDB" id="A0A7X6BJ17"/>
<dbReference type="InterPro" id="IPR037066">
    <property type="entry name" value="Plug_dom_sf"/>
</dbReference>
<dbReference type="SUPFAM" id="SSF49464">
    <property type="entry name" value="Carboxypeptidase regulatory domain-like"/>
    <property type="match status" value="1"/>
</dbReference>
<dbReference type="InterPro" id="IPR012910">
    <property type="entry name" value="Plug_dom"/>
</dbReference>
<dbReference type="NCBIfam" id="TIGR04056">
    <property type="entry name" value="OMP_RagA_SusC"/>
    <property type="match status" value="1"/>
</dbReference>
<gene>
    <name evidence="13" type="ORF">F1644_13945</name>
    <name evidence="12" type="ORF">GGR15_001191</name>
</gene>
<evidence type="ECO:0000313" key="15">
    <source>
        <dbReference type="Proteomes" id="UP001302374"/>
    </source>
</evidence>
<dbReference type="Gene3D" id="2.170.130.10">
    <property type="entry name" value="TonB-dependent receptor, plug domain"/>
    <property type="match status" value="1"/>
</dbReference>
<evidence type="ECO:0000256" key="5">
    <source>
        <dbReference type="ARBA" id="ARBA00023077"/>
    </source>
</evidence>
<dbReference type="EMBL" id="CP043839">
    <property type="protein sequence ID" value="WOF13295.1"/>
    <property type="molecule type" value="Genomic_DNA"/>
</dbReference>
<dbReference type="NCBIfam" id="TIGR04057">
    <property type="entry name" value="SusC_RagA_signa"/>
    <property type="match status" value="1"/>
</dbReference>
<keyword evidence="7 8" id="KW-0998">Cell outer membrane</keyword>
<sequence>MKKNRLKKLHFLKIAVLRHEINKNVLLLGVFMLFGLWNFASAQTKSVTLDVKDMPLREIFKLVKTQTGTNFIYSEIEIQKGSNVTLKFENLPLKTALERIFKDQPYTFEIQGDIVVVKPTSLKNVNQENQKTCVIKGKVVGEDGLPIPGVNILFKGTMIGVLSDADGVFKMEVPAMDDIVVVFSFVGMKTQEIIYKGEADLQVVMKDDVTEVDEVVVTGIFKKAKESYTGAVTTITAKDLAMVGNRNVLTSIRNIDPSFNIVDDINMGSDPNRLPNITVRGTASMDVSMRELQSENQDDKISPNLPLFIMDGFEISLQQMMDLDESRVESITLLKDASATAMYGTRGANGVVVITTKRPEAGRLTVYYRGSLNIEAPDLTSYNLMNAQEKLMFEKVAGLYSTENASSEQDLIDLYNKRLKEVERGVDTYWLKYPVRTGVGHRHSLSLEGGSEDFRYSVGLGYNNVAGAMKGSERNTLNGNMFFSYQYKQFRFQNDLQVTFNTAKNSPYGNFSEYGQVNSYFKPYDDEGNLLMVLEDYVYSSMGTLNSANLVYNPLWNAYLPSIDEEKYTQIRNNFAMEWTIMPGFVFRGRFSVSKQHDRSDKYISAKHTKYLEYEEKDASRKGEYTYGTVESLNYDAELTLNYTKLFQDVHQLYVGLSYNVAEDKSEEYRFKAEGIANPTMDFLGMASAYEKDGAPYGNESFARRLGGILNANYTYDRRYFIDLSGKIDGSSRFGADKRYALFWSAGMGWNIHNEAFMRNNNILNVARLRLSYGSSGSQAFNPYQALTTFKDYGNIYYKGWNGVYMMALGNPDLGWQTTKQLNVGVETELFGGRVRVNADVYHKQTDDLLSDITLPSSAGFDTYKANVGKVVNKGVELVLNAYLIRNTQREILWSVGGTLAHNKNVIKKISNSLDFLNSELMKEEKANPSFLYKEGQSMNTIFAVRSLGIDPSNGQEIFVKQDGQLTYDWDAKDKVACGVAEPKIWGNLNTMVRYKDFTLNVILGYRYGGQQYNSTLVSKVENIYPYYNTDRRALYDRWKTPGESALFKGVQDFSSTKASSRFVMDENTLECRSISLTYDMDEAWCKRHLGLKYLSVAGYMEDVFRLSSMKQERGLAYPFARKFSLSLTARF</sequence>
<keyword evidence="6 8" id="KW-0472">Membrane</keyword>